<dbReference type="OrthoDB" id="1122493at2"/>
<dbReference type="EMBL" id="FMZO01000001">
    <property type="protein sequence ID" value="SDC14038.1"/>
    <property type="molecule type" value="Genomic_DNA"/>
</dbReference>
<evidence type="ECO:0000256" key="11">
    <source>
        <dbReference type="SAM" id="MobiDB-lite"/>
    </source>
</evidence>
<dbReference type="GO" id="GO:0009306">
    <property type="term" value="P:protein secretion"/>
    <property type="evidence" value="ECO:0007669"/>
    <property type="project" value="UniProtKB-UniRule"/>
</dbReference>
<keyword evidence="5 10" id="KW-0812">Transmembrane</keyword>
<protein>
    <recommendedName>
        <fullName evidence="10">Protein-export membrane protein SecG</fullName>
    </recommendedName>
</protein>
<keyword evidence="9 10" id="KW-0472">Membrane</keyword>
<comment type="caution">
    <text evidence="10">Lacks conserved residue(s) required for the propagation of feature annotation.</text>
</comment>
<dbReference type="InterPro" id="IPR004692">
    <property type="entry name" value="SecG"/>
</dbReference>
<feature type="compositionally biased region" description="Low complexity" evidence="11">
    <location>
        <begin position="93"/>
        <end position="107"/>
    </location>
</feature>
<keyword evidence="6 10" id="KW-0653">Protein transport</keyword>
<evidence type="ECO:0000256" key="10">
    <source>
        <dbReference type="RuleBase" id="RU365087"/>
    </source>
</evidence>
<dbReference type="Proteomes" id="UP000198757">
    <property type="component" value="Unassembled WGS sequence"/>
</dbReference>
<dbReference type="GO" id="GO:0065002">
    <property type="term" value="P:intracellular protein transmembrane transport"/>
    <property type="evidence" value="ECO:0007669"/>
    <property type="project" value="TreeGrafter"/>
</dbReference>
<proteinExistence type="inferred from homology"/>
<evidence type="ECO:0000256" key="3">
    <source>
        <dbReference type="ARBA" id="ARBA00022448"/>
    </source>
</evidence>
<evidence type="ECO:0000256" key="8">
    <source>
        <dbReference type="ARBA" id="ARBA00023010"/>
    </source>
</evidence>
<keyword evidence="3 10" id="KW-0813">Transport</keyword>
<evidence type="ECO:0000256" key="5">
    <source>
        <dbReference type="ARBA" id="ARBA00022692"/>
    </source>
</evidence>
<dbReference type="RefSeq" id="WP_090388368.1">
    <property type="nucleotide sequence ID" value="NZ_FMZO01000001.1"/>
</dbReference>
<dbReference type="GO" id="GO:0005886">
    <property type="term" value="C:plasma membrane"/>
    <property type="evidence" value="ECO:0007669"/>
    <property type="project" value="UniProtKB-SubCell"/>
</dbReference>
<keyword evidence="4 10" id="KW-1003">Cell membrane</keyword>
<sequence length="127" mass="13211">MLTTLFVILIILVCVILSFIILIQNPKGGGLAGTFGGVSSQFMGVKQTNDVLEKGTWIFAAVIGVLCLFSTFFVSGTKTGGATNGRLQDISTQPVQQAQPQAAPAVPFSNGVQQQPAQTAPKADSGK</sequence>
<comment type="similarity">
    <text evidence="2 10">Belongs to the SecG family.</text>
</comment>
<dbReference type="PRINTS" id="PR01651">
    <property type="entry name" value="SECGEXPORT"/>
</dbReference>
<dbReference type="AlphaFoldDB" id="A0A1G6J5K9"/>
<keyword evidence="13" id="KW-1185">Reference proteome</keyword>
<feature type="region of interest" description="Disordered" evidence="11">
    <location>
        <begin position="85"/>
        <end position="127"/>
    </location>
</feature>
<dbReference type="PANTHER" id="PTHR34182">
    <property type="entry name" value="PROTEIN-EXPORT MEMBRANE PROTEIN SECG"/>
    <property type="match status" value="1"/>
</dbReference>
<organism evidence="12 13">
    <name type="scientific">Niabella drilacis (strain DSM 25811 / CCM 8410 / CCUG 62505 / LMG 26954 / E90)</name>
    <dbReference type="NCBI Taxonomy" id="1285928"/>
    <lineage>
        <taxon>Bacteria</taxon>
        <taxon>Pseudomonadati</taxon>
        <taxon>Bacteroidota</taxon>
        <taxon>Chitinophagia</taxon>
        <taxon>Chitinophagales</taxon>
        <taxon>Chitinophagaceae</taxon>
        <taxon>Niabella</taxon>
    </lineage>
</organism>
<evidence type="ECO:0000256" key="7">
    <source>
        <dbReference type="ARBA" id="ARBA00022989"/>
    </source>
</evidence>
<gene>
    <name evidence="12" type="ORF">SAMN04487894_101429</name>
</gene>
<dbReference type="GO" id="GO:0043952">
    <property type="term" value="P:protein transport by the Sec complex"/>
    <property type="evidence" value="ECO:0007669"/>
    <property type="project" value="TreeGrafter"/>
</dbReference>
<dbReference type="NCBIfam" id="TIGR00810">
    <property type="entry name" value="secG"/>
    <property type="match status" value="1"/>
</dbReference>
<evidence type="ECO:0000313" key="12">
    <source>
        <dbReference type="EMBL" id="SDC14038.1"/>
    </source>
</evidence>
<dbReference type="PANTHER" id="PTHR34182:SF1">
    <property type="entry name" value="PROTEIN-EXPORT MEMBRANE PROTEIN SECG"/>
    <property type="match status" value="1"/>
</dbReference>
<keyword evidence="7 10" id="KW-1133">Transmembrane helix</keyword>
<evidence type="ECO:0000313" key="13">
    <source>
        <dbReference type="Proteomes" id="UP000198757"/>
    </source>
</evidence>
<feature type="transmembrane region" description="Helical" evidence="10">
    <location>
        <begin position="56"/>
        <end position="76"/>
    </location>
</feature>
<evidence type="ECO:0000256" key="2">
    <source>
        <dbReference type="ARBA" id="ARBA00008445"/>
    </source>
</evidence>
<evidence type="ECO:0000256" key="4">
    <source>
        <dbReference type="ARBA" id="ARBA00022475"/>
    </source>
</evidence>
<evidence type="ECO:0000256" key="9">
    <source>
        <dbReference type="ARBA" id="ARBA00023136"/>
    </source>
</evidence>
<dbReference type="GO" id="GO:0015450">
    <property type="term" value="F:protein-transporting ATPase activity"/>
    <property type="evidence" value="ECO:0007669"/>
    <property type="project" value="UniProtKB-UniRule"/>
</dbReference>
<keyword evidence="8 10" id="KW-0811">Translocation</keyword>
<reference evidence="13" key="1">
    <citation type="submission" date="2016-10" db="EMBL/GenBank/DDBJ databases">
        <authorList>
            <person name="Varghese N."/>
            <person name="Submissions S."/>
        </authorList>
    </citation>
    <scope>NUCLEOTIDE SEQUENCE [LARGE SCALE GENOMIC DNA]</scope>
    <source>
        <strain evidence="13">DSM 25811 / CCM 8410 / LMG 26954 / E90</strain>
    </source>
</reference>
<accession>A0A1G6J5K9</accession>
<comment type="subcellular location">
    <subcellularLocation>
        <location evidence="1 10">Cell membrane</location>
        <topology evidence="1 10">Multi-pass membrane protein</topology>
    </subcellularLocation>
</comment>
<dbReference type="STRING" id="1285928.SAMN04487894_101429"/>
<dbReference type="Pfam" id="PF03840">
    <property type="entry name" value="SecG"/>
    <property type="match status" value="1"/>
</dbReference>
<evidence type="ECO:0000256" key="1">
    <source>
        <dbReference type="ARBA" id="ARBA00004651"/>
    </source>
</evidence>
<evidence type="ECO:0000256" key="6">
    <source>
        <dbReference type="ARBA" id="ARBA00022927"/>
    </source>
</evidence>
<name>A0A1G6J5K9_NIADE</name>
<comment type="function">
    <text evidence="10">Involved in protein export. Participates in an early event of protein translocation.</text>
</comment>